<reference evidence="2 3" key="1">
    <citation type="submission" date="2012-10" db="EMBL/GenBank/DDBJ databases">
        <authorList>
            <person name="Zafar N."/>
            <person name="Inman J."/>
            <person name="Hall N."/>
            <person name="Lorenzi H."/>
            <person name="Caler E."/>
        </authorList>
    </citation>
    <scope>NUCLEOTIDE SEQUENCE [LARGE SCALE GENOMIC DNA]</scope>
    <source>
        <strain evidence="2 3">IP1</strain>
    </source>
</reference>
<accession>A0A0A1UF89</accession>
<dbReference type="AlphaFoldDB" id="A0A0A1UF89"/>
<dbReference type="KEGG" id="eiv:EIN_430610"/>
<proteinExistence type="predicted"/>
<dbReference type="RefSeq" id="XP_004262026.1">
    <property type="nucleotide sequence ID" value="XM_004261978.1"/>
</dbReference>
<evidence type="ECO:0000313" key="3">
    <source>
        <dbReference type="Proteomes" id="UP000014680"/>
    </source>
</evidence>
<dbReference type="GeneID" id="14894255"/>
<name>A0A0A1UF89_ENTIV</name>
<evidence type="ECO:0000313" key="2">
    <source>
        <dbReference type="EMBL" id="ELP95255.1"/>
    </source>
</evidence>
<sequence>MQSKSLHEIELWEVQLLQLQSDLTKRELAVERREKLVEEKEFELKKQEASLKQKSIEFNELLELQGLTPQVEIQSKKMDTKTSLPQQIKEVDTQPLTKQMSLLPESSLQPKETIVNNSETIKKPNTLPAQNVPMEQQDDDDPEFTVPEIDCPDDMIQGSVLYPYQNCYDQQNFNYVNPQSQYFKNVPIEPPQVQPNGVLHSFEQPKIVNNEIPSPIPLASVDLHESKDEDQEKGVHPIENQVQSPLPTQLSTIENKKEMHVEQTQLETKLNSNIPIQNTIPNPQSGLTITTTQNDTSIIKLNKLTIPNTNPVSLNKDQLQTIPNNKTTIQSTIPTPVTEKKEPTSNQELQGFVPLDIKKQPKTTTETVLSLFGSQAVRRGTEKQYLSPEPPRGEGTQTVKKTKTRYTMMGQPLCSYPNCNKTTSLSPEEFCVCSICHVAYCVEHKSELEIVIPTYKSLMSKKQALKPYVLCKECKQLYNENENQHIGETKDYTLQFFEKRKSALEAVKSDEMVMTKGLENFLNKKPSKTNFLFARKEVGVNQVCPVCDIYMNGGDYMNVTCEVCLRKCCIGCSLHTTIAPTLIMGIMDPTPEYVKIVLCKKCYLATRRKSEKTRREAKNHEFSGVFDSKSQDEAKKVTSCLNEIEEIVDKLKDKDDLKRFDEKENEYVKELEIMTNELIIMKKKAETLDKDSKTVMNNMIAACSVCVEECTTKHANVFARYKSKIKNLK</sequence>
<protein>
    <submittedName>
        <fullName evidence="2">Uncharacterized protein</fullName>
    </submittedName>
</protein>
<dbReference type="EMBL" id="KB206168">
    <property type="protein sequence ID" value="ELP95255.1"/>
    <property type="molecule type" value="Genomic_DNA"/>
</dbReference>
<feature type="region of interest" description="Disordered" evidence="1">
    <location>
        <begin position="380"/>
        <end position="399"/>
    </location>
</feature>
<evidence type="ECO:0000256" key="1">
    <source>
        <dbReference type="SAM" id="MobiDB-lite"/>
    </source>
</evidence>
<dbReference type="VEuPathDB" id="AmoebaDB:EIN_430610"/>
<organism evidence="2 3">
    <name type="scientific">Entamoeba invadens IP1</name>
    <dbReference type="NCBI Taxonomy" id="370355"/>
    <lineage>
        <taxon>Eukaryota</taxon>
        <taxon>Amoebozoa</taxon>
        <taxon>Evosea</taxon>
        <taxon>Archamoebae</taxon>
        <taxon>Mastigamoebida</taxon>
        <taxon>Entamoebidae</taxon>
        <taxon>Entamoeba</taxon>
    </lineage>
</organism>
<gene>
    <name evidence="2" type="ORF">EIN_430610</name>
</gene>
<keyword evidence="3" id="KW-1185">Reference proteome</keyword>
<dbReference type="Proteomes" id="UP000014680">
    <property type="component" value="Unassembled WGS sequence"/>
</dbReference>